<keyword evidence="2" id="KW-1185">Reference proteome</keyword>
<dbReference type="PATRIC" id="fig|452.5.peg.2954"/>
<dbReference type="Proteomes" id="UP000054877">
    <property type="component" value="Unassembled WGS sequence"/>
</dbReference>
<organism evidence="1 2">
    <name type="scientific">Legionella spiritensis</name>
    <dbReference type="NCBI Taxonomy" id="452"/>
    <lineage>
        <taxon>Bacteria</taxon>
        <taxon>Pseudomonadati</taxon>
        <taxon>Pseudomonadota</taxon>
        <taxon>Gammaproteobacteria</taxon>
        <taxon>Legionellales</taxon>
        <taxon>Legionellaceae</taxon>
        <taxon>Legionella</taxon>
    </lineage>
</organism>
<dbReference type="EMBL" id="LNYX01000032">
    <property type="protein sequence ID" value="KTD61428.1"/>
    <property type="molecule type" value="Genomic_DNA"/>
</dbReference>
<proteinExistence type="predicted"/>
<evidence type="ECO:0000313" key="1">
    <source>
        <dbReference type="EMBL" id="KTD61428.1"/>
    </source>
</evidence>
<protein>
    <submittedName>
        <fullName evidence="1">Uncharacterized protein</fullName>
    </submittedName>
</protein>
<dbReference type="RefSeq" id="WP_058484586.1">
    <property type="nucleotide sequence ID" value="NZ_CAAAII010000007.1"/>
</dbReference>
<evidence type="ECO:0000313" key="2">
    <source>
        <dbReference type="Proteomes" id="UP000054877"/>
    </source>
</evidence>
<sequence>MPIYVYTIQLLPHQIEHLKEEIQFDINPRRETARQSKKLRNAMINVGVAAMWGGVIPMRSDVLSQQINAANRAMTELERNPYGTVKSGNLNGEVYIDSKSISQVQTFGEKQGEYVHPPWNSELITPYRDTFDPADINKSRTYFFISTVPPERVHQEGELTHGVMATDVEDVERFIECVRDGSLQLDLKVSPVTKPHEVASTIPFEVVHRIPPKYLLTDAKSRVNMEKMYSELLEDRQKILESVQTNKTKQESVKYKLFQMARSKVPLPQITPPIELIKESESYNTKAELYRDKLAVGVMNNKLDPTENKQAFEKLVNTLIWREDPINKINQLTGDDLLKATPEEFSSLNDDKNEAINLKFQAMKEAFQKVTPEDAAPSTEAMKAYKDSLIDFIDTSERHCKSYGELNVLHTKMNEVITQAMKPPGLDDAPGPPPGTP</sequence>
<accession>A0A0W0YX47</accession>
<dbReference type="AlphaFoldDB" id="A0A0W0YX47"/>
<name>A0A0W0YX47_LEGSP</name>
<reference evidence="1 2" key="1">
    <citation type="submission" date="2015-11" db="EMBL/GenBank/DDBJ databases">
        <title>Genomic analysis of 38 Legionella species identifies large and diverse effector repertoires.</title>
        <authorList>
            <person name="Burstein D."/>
            <person name="Amaro F."/>
            <person name="Zusman T."/>
            <person name="Lifshitz Z."/>
            <person name="Cohen O."/>
            <person name="Gilbert J.A."/>
            <person name="Pupko T."/>
            <person name="Shuman H.A."/>
            <person name="Segal G."/>
        </authorList>
    </citation>
    <scope>NUCLEOTIDE SEQUENCE [LARGE SCALE GENOMIC DNA]</scope>
    <source>
        <strain evidence="1 2">Mt.St.Helens-9</strain>
    </source>
</reference>
<dbReference type="STRING" id="452.Lspi_2670"/>
<comment type="caution">
    <text evidence="1">The sequence shown here is derived from an EMBL/GenBank/DDBJ whole genome shotgun (WGS) entry which is preliminary data.</text>
</comment>
<gene>
    <name evidence="1" type="ORF">Lspi_2670</name>
</gene>